<dbReference type="SUPFAM" id="SSF56672">
    <property type="entry name" value="DNA/RNA polymerases"/>
    <property type="match status" value="1"/>
</dbReference>
<reference evidence="2" key="2">
    <citation type="journal article" date="2021" name="Genome Biol. Evol.">
        <title>Developing a high-quality reference genome for a parasitic bivalve with doubly uniparental inheritance (Bivalvia: Unionida).</title>
        <authorList>
            <person name="Smith C.H."/>
        </authorList>
    </citation>
    <scope>NUCLEOTIDE SEQUENCE</scope>
    <source>
        <strain evidence="2">CHS0354</strain>
        <tissue evidence="2">Mantle</tissue>
    </source>
</reference>
<dbReference type="Pfam" id="PF17919">
    <property type="entry name" value="RT_RNaseH_2"/>
    <property type="match status" value="1"/>
</dbReference>
<accession>A0AAE0SDC0</accession>
<protein>
    <recommendedName>
        <fullName evidence="1">Reverse transcriptase/retrotransposon-derived protein RNase H-like domain-containing protein</fullName>
    </recommendedName>
</protein>
<evidence type="ECO:0000313" key="3">
    <source>
        <dbReference type="Proteomes" id="UP001195483"/>
    </source>
</evidence>
<dbReference type="EMBL" id="JAEAOA010002360">
    <property type="protein sequence ID" value="KAK3589609.1"/>
    <property type="molecule type" value="Genomic_DNA"/>
</dbReference>
<feature type="domain" description="Reverse transcriptase/retrotransposon-derived protein RNase H-like" evidence="1">
    <location>
        <begin position="31"/>
        <end position="119"/>
    </location>
</feature>
<name>A0AAE0SDC0_9BIVA</name>
<sequence length="172" mass="19685">MAGYDREFSSNLSTIAVPLTNILTKKTKFYWSDKCQEAFDKLKVMLAVLSVPDFSQSFKMSVDASDVGINGQKRTKMVWIIECAFSLKKKRPNKHWGNYSTLEKECLALKYRLINTFKFVLVHLFLQILYSVISAQPTFITIIKIKIRYSCFGTCSCRSTILTLGTLRGKII</sequence>
<comment type="caution">
    <text evidence="2">The sequence shown here is derived from an EMBL/GenBank/DDBJ whole genome shotgun (WGS) entry which is preliminary data.</text>
</comment>
<reference evidence="2" key="1">
    <citation type="journal article" date="2021" name="Genome Biol. Evol.">
        <title>A High-Quality Reference Genome for a Parasitic Bivalve with Doubly Uniparental Inheritance (Bivalvia: Unionida).</title>
        <authorList>
            <person name="Smith C.H."/>
        </authorList>
    </citation>
    <scope>NUCLEOTIDE SEQUENCE</scope>
    <source>
        <strain evidence="2">CHS0354</strain>
    </source>
</reference>
<dbReference type="Proteomes" id="UP001195483">
    <property type="component" value="Unassembled WGS sequence"/>
</dbReference>
<dbReference type="PANTHER" id="PTHR33064">
    <property type="entry name" value="POL PROTEIN"/>
    <property type="match status" value="1"/>
</dbReference>
<dbReference type="AlphaFoldDB" id="A0AAE0SDC0"/>
<dbReference type="PANTHER" id="PTHR33064:SF40">
    <property type="entry name" value="REVERSE TRANSCRIPTASE_RETROTRANSPOSON-DERIVED PROTEIN RNASE H-LIKE DOMAIN-CONTAINING PROTEIN"/>
    <property type="match status" value="1"/>
</dbReference>
<proteinExistence type="predicted"/>
<keyword evidence="3" id="KW-1185">Reference proteome</keyword>
<gene>
    <name evidence="2" type="ORF">CHS0354_043069</name>
</gene>
<dbReference type="InterPro" id="IPR043502">
    <property type="entry name" value="DNA/RNA_pol_sf"/>
</dbReference>
<evidence type="ECO:0000313" key="2">
    <source>
        <dbReference type="EMBL" id="KAK3589609.1"/>
    </source>
</evidence>
<reference evidence="2" key="3">
    <citation type="submission" date="2023-05" db="EMBL/GenBank/DDBJ databases">
        <authorList>
            <person name="Smith C.H."/>
        </authorList>
    </citation>
    <scope>NUCLEOTIDE SEQUENCE</scope>
    <source>
        <strain evidence="2">CHS0354</strain>
        <tissue evidence="2">Mantle</tissue>
    </source>
</reference>
<dbReference type="InterPro" id="IPR051320">
    <property type="entry name" value="Viral_Replic_Matur_Polypro"/>
</dbReference>
<dbReference type="InterPro" id="IPR043128">
    <property type="entry name" value="Rev_trsase/Diguanyl_cyclase"/>
</dbReference>
<organism evidence="2 3">
    <name type="scientific">Potamilus streckersoni</name>
    <dbReference type="NCBI Taxonomy" id="2493646"/>
    <lineage>
        <taxon>Eukaryota</taxon>
        <taxon>Metazoa</taxon>
        <taxon>Spiralia</taxon>
        <taxon>Lophotrochozoa</taxon>
        <taxon>Mollusca</taxon>
        <taxon>Bivalvia</taxon>
        <taxon>Autobranchia</taxon>
        <taxon>Heteroconchia</taxon>
        <taxon>Palaeoheterodonta</taxon>
        <taxon>Unionida</taxon>
        <taxon>Unionoidea</taxon>
        <taxon>Unionidae</taxon>
        <taxon>Ambleminae</taxon>
        <taxon>Lampsilini</taxon>
        <taxon>Potamilus</taxon>
    </lineage>
</organism>
<dbReference type="Gene3D" id="3.30.70.270">
    <property type="match status" value="1"/>
</dbReference>
<evidence type="ECO:0000259" key="1">
    <source>
        <dbReference type="Pfam" id="PF17919"/>
    </source>
</evidence>
<dbReference type="InterPro" id="IPR041577">
    <property type="entry name" value="RT_RNaseH_2"/>
</dbReference>